<keyword evidence="1" id="KW-0328">Glycosyltransferase</keyword>
<reference evidence="1 2" key="1">
    <citation type="submission" date="2017-11" db="EMBL/GenBank/DDBJ databases">
        <authorList>
            <person name="Han C.G."/>
        </authorList>
    </citation>
    <scope>NUCLEOTIDE SEQUENCE [LARGE SCALE GENOMIC DNA]</scope>
    <source>
        <strain evidence="1 2">A5</strain>
    </source>
</reference>
<evidence type="ECO:0000313" key="2">
    <source>
        <dbReference type="Proteomes" id="UP000234473"/>
    </source>
</evidence>
<name>A0A2N5AAX2_KLEVA</name>
<protein>
    <submittedName>
        <fullName evidence="1">Mannosyltransferase</fullName>
    </submittedName>
</protein>
<dbReference type="PANTHER" id="PTHR46656">
    <property type="entry name" value="PUTATIVE-RELATED"/>
    <property type="match status" value="1"/>
</dbReference>
<reference evidence="1 2" key="2">
    <citation type="submission" date="2018-01" db="EMBL/GenBank/DDBJ databases">
        <title>Genomic study of Klebsiella pneumoniae.</title>
        <authorList>
            <person name="Yang Y."/>
            <person name="Bicalho R."/>
        </authorList>
    </citation>
    <scope>NUCLEOTIDE SEQUENCE [LARGE SCALE GENOMIC DNA]</scope>
    <source>
        <strain evidence="1 2">A5</strain>
    </source>
</reference>
<dbReference type="EMBL" id="PICB01001433">
    <property type="protein sequence ID" value="PLP41880.1"/>
    <property type="molecule type" value="Genomic_DNA"/>
</dbReference>
<organism evidence="1 2">
    <name type="scientific">Klebsiella variicola</name>
    <dbReference type="NCBI Taxonomy" id="244366"/>
    <lineage>
        <taxon>Bacteria</taxon>
        <taxon>Pseudomonadati</taxon>
        <taxon>Pseudomonadota</taxon>
        <taxon>Gammaproteobacteria</taxon>
        <taxon>Enterobacterales</taxon>
        <taxon>Enterobacteriaceae</taxon>
        <taxon>Klebsiella/Raoultella group</taxon>
        <taxon>Klebsiella</taxon>
        <taxon>Klebsiella pneumoniae complex</taxon>
    </lineage>
</organism>
<dbReference type="Proteomes" id="UP000234473">
    <property type="component" value="Unassembled WGS sequence"/>
</dbReference>
<dbReference type="Gene3D" id="3.40.50.2000">
    <property type="entry name" value="Glycogen Phosphorylase B"/>
    <property type="match status" value="2"/>
</dbReference>
<accession>A0A2N5AAX2</accession>
<dbReference type="AlphaFoldDB" id="A0A2N5AAX2"/>
<evidence type="ECO:0000313" key="1">
    <source>
        <dbReference type="EMBL" id="PLP41880.1"/>
    </source>
</evidence>
<gene>
    <name evidence="1" type="ORF">CWM98_23020</name>
</gene>
<feature type="non-terminal residue" evidence="1">
    <location>
        <position position="1"/>
    </location>
</feature>
<sequence>EAMLSGLPAIVTNWSGQLDFVNSQNSWLVNYQFTRVKTHFGLFASTWASVDIDNLTDALKAAASTDKSVLRDMADAGRELILQQFTWKAVADRSRQAVKTLRAHIDIAQHRARIGWLTTWNTKCGIATYSQHLLESAPHGADVVFAPQVSAGDLVCADEEFVLRNWIVGKENNYLENLQPQIDALRLDVIVIQFNYGFFNHRELSAFIRRQHDAGRAVVMTMHSTVDPLEKEPTWNFRLAEMADALALCDRLLVHSIADMNRLKDLGLTDNVALFPHGVINYAAGSAARQQQALPLIASYGFCLPHKGLMELVESVHRLKQAGKPVRLRLVNAEYPVGESRDLVAELKAAAQRLGVNDLIEMHNDFLPDAESLRLLSEADLLIFAYQNTGESASGAVRYGMATQKPVAVTPLAIFDDLDDAVFKFDGCSVDDISQGIDRILHSIREQDAWA</sequence>
<dbReference type="GO" id="GO:0016757">
    <property type="term" value="F:glycosyltransferase activity"/>
    <property type="evidence" value="ECO:0007669"/>
    <property type="project" value="UniProtKB-KW"/>
</dbReference>
<proteinExistence type="predicted"/>
<dbReference type="SUPFAM" id="SSF53756">
    <property type="entry name" value="UDP-Glycosyltransferase/glycogen phosphorylase"/>
    <property type="match status" value="2"/>
</dbReference>
<dbReference type="PANTHER" id="PTHR46656:SF3">
    <property type="entry name" value="PUTATIVE-RELATED"/>
    <property type="match status" value="1"/>
</dbReference>
<comment type="caution">
    <text evidence="1">The sequence shown here is derived from an EMBL/GenBank/DDBJ whole genome shotgun (WGS) entry which is preliminary data.</text>
</comment>
<dbReference type="CDD" id="cd03822">
    <property type="entry name" value="GT4_mannosyltransferase-like"/>
    <property type="match status" value="1"/>
</dbReference>
<feature type="non-terminal residue" evidence="1">
    <location>
        <position position="451"/>
    </location>
</feature>
<keyword evidence="1" id="KW-0808">Transferase</keyword>